<dbReference type="Pfam" id="PF00084">
    <property type="entry name" value="Sushi"/>
    <property type="match status" value="7"/>
</dbReference>
<dbReference type="EMBL" id="CAJNOJ010000034">
    <property type="protein sequence ID" value="CAF0905652.1"/>
    <property type="molecule type" value="Genomic_DNA"/>
</dbReference>
<dbReference type="PANTHER" id="PTHR19325:SF575">
    <property type="entry name" value="LOCOMOTION-RELATED PROTEIN HIKARU GENKI"/>
    <property type="match status" value="1"/>
</dbReference>
<sequence>MRTSTIITSFHLLKFFVVWQLVSLTEAYWIRDLSYCPRKRDVTRQRQCFKSCFDDSDCRSRYRSCVCDYDCGMSCVKRGISCPFLAPPDHGRIVYSNENKFGSRATYECEAGFVLEGPKHRHCQGDMWWGPSDSVPYCTKEVFCPRPPDIANAVNDIPSSITTFHAGYSIQYTCLTGFVGNGTTTSECAFLGQWTFATLKCIPIDCGPPGVLRDGFLSGERFDYPNIIAFFCNDGFELVGKHTTRACQENGLWSGSMPVCQKKSCGAPPLVMHGEIIQPDRTTNDTVQYTCEDGYHLQGSSILKCLAGEWQPKSPVCEPITCKDPQTDFNGYVELLSNQNLSQYSIDSIVKFHCPNNLTLKGSRVSKCHVNGSWIPNIPNCEEPISCSIPFLPATARYVNHDPSMKIMKDGSRLEYVCGHLRYRRRVFCRHGKTFPRIPKCYVGCRVHNNEVLFSKRFYRHKEIIEYICKNNSSSPFNNETIRCINGTLSKQPTCRKIPSMCTVPHTLFLRNIATTTIPAGTLFQMGTSFSYTCSQDFQPVNESGMVECLEDGRLSHHARCVPKSCEEHPPSINNGRTIFHSTMHSSIARYRCFPGYRFEYHNLTTVTCQYGLWLPKELPKCLPIFCPNPGPLEHGTIYVVLNDERISSVPTRSEFRSYIPTVNHGRTIEFECDLGYGLQGPTGLTCVHGRWLPAERPSCVRESHIQPNIVFTG</sequence>
<keyword evidence="4" id="KW-0325">Glycoprotein</keyword>
<feature type="disulfide bond" evidence="5">
    <location>
        <begin position="566"/>
        <end position="609"/>
    </location>
</feature>
<feature type="domain" description="Sushi" evidence="7">
    <location>
        <begin position="564"/>
        <end position="624"/>
    </location>
</feature>
<evidence type="ECO:0000259" key="7">
    <source>
        <dbReference type="PROSITE" id="PS50923"/>
    </source>
</evidence>
<dbReference type="OrthoDB" id="5804959at2759"/>
<dbReference type="InterPro" id="IPR050350">
    <property type="entry name" value="Compl-Cell_Adhes-Reg"/>
</dbReference>
<dbReference type="AlphaFoldDB" id="A0A813ZV75"/>
<feature type="chain" id="PRO_5032796935" description="Sushi domain-containing protein" evidence="6">
    <location>
        <begin position="28"/>
        <end position="714"/>
    </location>
</feature>
<keyword evidence="2" id="KW-0677">Repeat</keyword>
<feature type="disulfide bond" evidence="5">
    <location>
        <begin position="354"/>
        <end position="381"/>
    </location>
</feature>
<feature type="domain" description="Sushi" evidence="7">
    <location>
        <begin position="142"/>
        <end position="203"/>
    </location>
</feature>
<dbReference type="Proteomes" id="UP000663852">
    <property type="component" value="Unassembled WGS sequence"/>
</dbReference>
<comment type="caution">
    <text evidence="8">The sequence shown here is derived from an EMBL/GenBank/DDBJ whole genome shotgun (WGS) entry which is preliminary data.</text>
</comment>
<feature type="domain" description="Sushi" evidence="7">
    <location>
        <begin position="625"/>
        <end position="702"/>
    </location>
</feature>
<reference evidence="8" key="1">
    <citation type="submission" date="2021-02" db="EMBL/GenBank/DDBJ databases">
        <authorList>
            <person name="Nowell W R."/>
        </authorList>
    </citation>
    <scope>NUCLEOTIDE SEQUENCE</scope>
</reference>
<evidence type="ECO:0000256" key="4">
    <source>
        <dbReference type="ARBA" id="ARBA00023180"/>
    </source>
</evidence>
<evidence type="ECO:0000256" key="1">
    <source>
        <dbReference type="ARBA" id="ARBA00022659"/>
    </source>
</evidence>
<feature type="disulfide bond" evidence="5">
    <location>
        <begin position="673"/>
        <end position="700"/>
    </location>
</feature>
<feature type="domain" description="Sushi" evidence="7">
    <location>
        <begin position="263"/>
        <end position="319"/>
    </location>
</feature>
<name>A0A813ZV75_ADIRI</name>
<evidence type="ECO:0000256" key="3">
    <source>
        <dbReference type="ARBA" id="ARBA00023157"/>
    </source>
</evidence>
<feature type="domain" description="Sushi" evidence="7">
    <location>
        <begin position="204"/>
        <end position="262"/>
    </location>
</feature>
<comment type="caution">
    <text evidence="5">Lacks conserved residue(s) required for the propagation of feature annotation.</text>
</comment>
<protein>
    <recommendedName>
        <fullName evidence="7">Sushi domain-containing protein</fullName>
    </recommendedName>
</protein>
<dbReference type="SMART" id="SM00032">
    <property type="entry name" value="CCP"/>
    <property type="match status" value="10"/>
</dbReference>
<evidence type="ECO:0000313" key="9">
    <source>
        <dbReference type="Proteomes" id="UP000663852"/>
    </source>
</evidence>
<feature type="signal peptide" evidence="6">
    <location>
        <begin position="1"/>
        <end position="27"/>
    </location>
</feature>
<feature type="domain" description="Sushi" evidence="7">
    <location>
        <begin position="80"/>
        <end position="140"/>
    </location>
</feature>
<dbReference type="SUPFAM" id="SSF57535">
    <property type="entry name" value="Complement control module/SCR domain"/>
    <property type="match status" value="9"/>
</dbReference>
<proteinExistence type="predicted"/>
<dbReference type="InterPro" id="IPR000436">
    <property type="entry name" value="Sushi_SCR_CCP_dom"/>
</dbReference>
<gene>
    <name evidence="8" type="ORF">EDS130_LOCUS10004</name>
</gene>
<keyword evidence="3 5" id="KW-1015">Disulfide bond</keyword>
<evidence type="ECO:0000313" key="8">
    <source>
        <dbReference type="EMBL" id="CAF0905652.1"/>
    </source>
</evidence>
<dbReference type="PROSITE" id="PS50923">
    <property type="entry name" value="SUSHI"/>
    <property type="match status" value="7"/>
</dbReference>
<evidence type="ECO:0000256" key="6">
    <source>
        <dbReference type="SAM" id="SignalP"/>
    </source>
</evidence>
<accession>A0A813ZV75</accession>
<dbReference type="Gene3D" id="2.10.70.10">
    <property type="entry name" value="Complement Module, domain 1"/>
    <property type="match status" value="9"/>
</dbReference>
<feature type="domain" description="Sushi" evidence="7">
    <location>
        <begin position="320"/>
        <end position="383"/>
    </location>
</feature>
<dbReference type="PANTHER" id="PTHR19325">
    <property type="entry name" value="COMPLEMENT COMPONENT-RELATED SUSHI DOMAIN-CONTAINING"/>
    <property type="match status" value="1"/>
</dbReference>
<evidence type="ECO:0000256" key="2">
    <source>
        <dbReference type="ARBA" id="ARBA00022737"/>
    </source>
</evidence>
<dbReference type="CDD" id="cd00033">
    <property type="entry name" value="CCP"/>
    <property type="match status" value="6"/>
</dbReference>
<feature type="disulfide bond" evidence="5">
    <location>
        <begin position="174"/>
        <end position="201"/>
    </location>
</feature>
<evidence type="ECO:0000256" key="5">
    <source>
        <dbReference type="PROSITE-ProRule" id="PRU00302"/>
    </source>
</evidence>
<organism evidence="8 9">
    <name type="scientific">Adineta ricciae</name>
    <name type="common">Rotifer</name>
    <dbReference type="NCBI Taxonomy" id="249248"/>
    <lineage>
        <taxon>Eukaryota</taxon>
        <taxon>Metazoa</taxon>
        <taxon>Spiralia</taxon>
        <taxon>Gnathifera</taxon>
        <taxon>Rotifera</taxon>
        <taxon>Eurotatoria</taxon>
        <taxon>Bdelloidea</taxon>
        <taxon>Adinetida</taxon>
        <taxon>Adinetidae</taxon>
        <taxon>Adineta</taxon>
    </lineage>
</organism>
<keyword evidence="1 5" id="KW-0768">Sushi</keyword>
<dbReference type="InterPro" id="IPR035976">
    <property type="entry name" value="Sushi/SCR/CCP_sf"/>
</dbReference>
<keyword evidence="6" id="KW-0732">Signal</keyword>